<dbReference type="Proteomes" id="UP001597094">
    <property type="component" value="Unassembled WGS sequence"/>
</dbReference>
<feature type="domain" description="NAD-dependent epimerase/dehydratase" evidence="1">
    <location>
        <begin position="9"/>
        <end position="226"/>
    </location>
</feature>
<dbReference type="PANTHER" id="PTHR48079:SF6">
    <property type="entry name" value="NAD(P)-BINDING DOMAIN-CONTAINING PROTEIN-RELATED"/>
    <property type="match status" value="1"/>
</dbReference>
<dbReference type="InterPro" id="IPR051783">
    <property type="entry name" value="NAD(P)-dependent_oxidoreduct"/>
</dbReference>
<evidence type="ECO:0000313" key="3">
    <source>
        <dbReference type="Proteomes" id="UP001597094"/>
    </source>
</evidence>
<reference evidence="3" key="1">
    <citation type="journal article" date="2019" name="Int. J. Syst. Evol. Microbiol.">
        <title>The Global Catalogue of Microorganisms (GCM) 10K type strain sequencing project: providing services to taxonomists for standard genome sequencing and annotation.</title>
        <authorList>
            <consortium name="The Broad Institute Genomics Platform"/>
            <consortium name="The Broad Institute Genome Sequencing Center for Infectious Disease"/>
            <person name="Wu L."/>
            <person name="Ma J."/>
        </authorList>
    </citation>
    <scope>NUCLEOTIDE SEQUENCE [LARGE SCALE GENOMIC DNA]</scope>
    <source>
        <strain evidence="3">JCM 31319</strain>
    </source>
</reference>
<dbReference type="InterPro" id="IPR001509">
    <property type="entry name" value="Epimerase_deHydtase"/>
</dbReference>
<gene>
    <name evidence="2" type="ORF">ACFQ2O_09150</name>
</gene>
<organism evidence="2 3">
    <name type="scientific">Pontibacter rugosus</name>
    <dbReference type="NCBI Taxonomy" id="1745966"/>
    <lineage>
        <taxon>Bacteria</taxon>
        <taxon>Pseudomonadati</taxon>
        <taxon>Bacteroidota</taxon>
        <taxon>Cytophagia</taxon>
        <taxon>Cytophagales</taxon>
        <taxon>Hymenobacteraceae</taxon>
        <taxon>Pontibacter</taxon>
    </lineage>
</organism>
<evidence type="ECO:0000259" key="1">
    <source>
        <dbReference type="Pfam" id="PF01370"/>
    </source>
</evidence>
<protein>
    <submittedName>
        <fullName evidence="2">NAD-dependent epimerase/dehydratase family protein</fullName>
    </submittedName>
</protein>
<dbReference type="PANTHER" id="PTHR48079">
    <property type="entry name" value="PROTEIN YEEZ"/>
    <property type="match status" value="1"/>
</dbReference>
<keyword evidence="3" id="KW-1185">Reference proteome</keyword>
<dbReference type="RefSeq" id="WP_377526101.1">
    <property type="nucleotide sequence ID" value="NZ_JBHTLD010000065.1"/>
</dbReference>
<dbReference type="Pfam" id="PF01370">
    <property type="entry name" value="Epimerase"/>
    <property type="match status" value="1"/>
</dbReference>
<proteinExistence type="predicted"/>
<comment type="caution">
    <text evidence="2">The sequence shown here is derived from an EMBL/GenBank/DDBJ whole genome shotgun (WGS) entry which is preliminary data.</text>
</comment>
<name>A0ABW3SPW9_9BACT</name>
<dbReference type="InterPro" id="IPR036291">
    <property type="entry name" value="NAD(P)-bd_dom_sf"/>
</dbReference>
<dbReference type="EMBL" id="JBHTLD010000065">
    <property type="protein sequence ID" value="MFD1186370.1"/>
    <property type="molecule type" value="Genomic_DNA"/>
</dbReference>
<accession>A0ABW3SPW9</accession>
<dbReference type="Gene3D" id="3.40.50.720">
    <property type="entry name" value="NAD(P)-binding Rossmann-like Domain"/>
    <property type="match status" value="1"/>
</dbReference>
<dbReference type="SUPFAM" id="SSF51735">
    <property type="entry name" value="NAD(P)-binding Rossmann-fold domains"/>
    <property type="match status" value="1"/>
</dbReference>
<sequence>MANNTSRFLVLGGTGSIGYAFTQELLQHQEQVTLLVRNKQKAQKLFGAQPALQLIEGDAQDVDLLQHLGAEATHIFHGINYPYEKWQNNMERVTQNVIEAAAINKSTIFFPGNIYNFGLIDVITEETPVNPTTKKGAIRVKLERMLQQASEQDTCKVINLRLPDFWGPNVVNEGITPIFKGALAGKPMPWLYRNDIPHQLVYTPDAARVYYELAKLPQLQPYAVYNFAGEVVPSIKQWQAQIAAVAGTVATYKLYPGWLFKVMGVFSPGMREISEMGYLWQHTLLLNDKKLYCALPGFRLTPMPQAIEETLGWHRGQ</sequence>
<evidence type="ECO:0000313" key="2">
    <source>
        <dbReference type="EMBL" id="MFD1186370.1"/>
    </source>
</evidence>